<dbReference type="Proteomes" id="UP000535406">
    <property type="component" value="Unassembled WGS sequence"/>
</dbReference>
<accession>A0A7W8DSN3</accession>
<evidence type="ECO:0000313" key="1">
    <source>
        <dbReference type="EMBL" id="MBB5040848.1"/>
    </source>
</evidence>
<sequence length="88" mass="9888">MTKKIEDGGREWRPIDTAPYGQTILVRNRLFGKPVRATRGYVHDGAVHPDQTFFTSVYTPDDFFPFPAGKLVCPDEWCELTEPSGGEA</sequence>
<comment type="caution">
    <text evidence="1">The sequence shown here is derived from an EMBL/GenBank/DDBJ whole genome shotgun (WGS) entry which is preliminary data.</text>
</comment>
<organism evidence="1 2">
    <name type="scientific">Shinella fusca</name>
    <dbReference type="NCBI Taxonomy" id="544480"/>
    <lineage>
        <taxon>Bacteria</taxon>
        <taxon>Pseudomonadati</taxon>
        <taxon>Pseudomonadota</taxon>
        <taxon>Alphaproteobacteria</taxon>
        <taxon>Hyphomicrobiales</taxon>
        <taxon>Rhizobiaceae</taxon>
        <taxon>Shinella</taxon>
    </lineage>
</organism>
<dbReference type="RefSeq" id="WP_184140000.1">
    <property type="nucleotide sequence ID" value="NZ_JACHIK010000001.1"/>
</dbReference>
<dbReference type="EMBL" id="JACHIK010000001">
    <property type="protein sequence ID" value="MBB5040848.1"/>
    <property type="molecule type" value="Genomic_DNA"/>
</dbReference>
<dbReference type="AlphaFoldDB" id="A0A7W8DSN3"/>
<proteinExistence type="predicted"/>
<name>A0A7W8DSN3_9HYPH</name>
<evidence type="ECO:0000313" key="2">
    <source>
        <dbReference type="Proteomes" id="UP000535406"/>
    </source>
</evidence>
<keyword evidence="2" id="KW-1185">Reference proteome</keyword>
<protein>
    <submittedName>
        <fullName evidence="1">Uncharacterized protein</fullName>
    </submittedName>
</protein>
<reference evidence="1 2" key="1">
    <citation type="submission" date="2020-08" db="EMBL/GenBank/DDBJ databases">
        <title>Genomic Encyclopedia of Type Strains, Phase IV (KMG-IV): sequencing the most valuable type-strain genomes for metagenomic binning, comparative biology and taxonomic classification.</title>
        <authorList>
            <person name="Goeker M."/>
        </authorList>
    </citation>
    <scope>NUCLEOTIDE SEQUENCE [LARGE SCALE GENOMIC DNA]</scope>
    <source>
        <strain evidence="1 2">DSM 21319</strain>
    </source>
</reference>
<gene>
    <name evidence="1" type="ORF">HNQ66_000226</name>
</gene>